<dbReference type="InterPro" id="IPR042280">
    <property type="entry name" value="SLC3A2"/>
</dbReference>
<dbReference type="GO" id="GO:0015180">
    <property type="term" value="F:L-alanine transmembrane transporter activity"/>
    <property type="evidence" value="ECO:0007669"/>
    <property type="project" value="TreeGrafter"/>
</dbReference>
<keyword evidence="1" id="KW-0732">Signal</keyword>
<dbReference type="InterPro" id="IPR031984">
    <property type="entry name" value="SLC3A2_N"/>
</dbReference>
<gene>
    <name evidence="3" type="primary">Slc3a2</name>
    <name evidence="3" type="ORF">ASASCU_R16336</name>
</gene>
<dbReference type="GO" id="GO:1904273">
    <property type="term" value="P:L-alanine import across plasma membrane"/>
    <property type="evidence" value="ECO:0007669"/>
    <property type="project" value="TreeGrafter"/>
</dbReference>
<dbReference type="AlphaFoldDB" id="A0A7K7LG02"/>
<dbReference type="GO" id="GO:0016323">
    <property type="term" value="C:basolateral plasma membrane"/>
    <property type="evidence" value="ECO:0007669"/>
    <property type="project" value="TreeGrafter"/>
</dbReference>
<dbReference type="PANTHER" id="PTHR46673:SF1">
    <property type="entry name" value="4F2 CELL-SURFACE ANTIGEN HEAVY CHAIN"/>
    <property type="match status" value="1"/>
</dbReference>
<dbReference type="EMBL" id="VZSO01004287">
    <property type="protein sequence ID" value="NWZ29797.1"/>
    <property type="molecule type" value="Genomic_DNA"/>
</dbReference>
<feature type="non-terminal residue" evidence="3">
    <location>
        <position position="52"/>
    </location>
</feature>
<evidence type="ECO:0000313" key="3">
    <source>
        <dbReference type="EMBL" id="NWZ29797.1"/>
    </source>
</evidence>
<accession>A0A7K7LG02</accession>
<feature type="non-terminal residue" evidence="3">
    <location>
        <position position="1"/>
    </location>
</feature>
<name>A0A7K7LG02_9AVES</name>
<reference evidence="3 4" key="1">
    <citation type="submission" date="2019-09" db="EMBL/GenBank/DDBJ databases">
        <title>Bird 10,000 Genomes (B10K) Project - Family phase.</title>
        <authorList>
            <person name="Zhang G."/>
        </authorList>
    </citation>
    <scope>NUCLEOTIDE SEQUENCE [LARGE SCALE GENOMIC DNA]</scope>
    <source>
        <strain evidence="3">OUT-0051</strain>
        <tissue evidence="3">Kidney</tissue>
    </source>
</reference>
<dbReference type="GO" id="GO:0015173">
    <property type="term" value="F:aromatic amino acid transmembrane transporter activity"/>
    <property type="evidence" value="ECO:0007669"/>
    <property type="project" value="TreeGrafter"/>
</dbReference>
<dbReference type="Proteomes" id="UP000525565">
    <property type="component" value="Unassembled WGS sequence"/>
</dbReference>
<evidence type="ECO:0000259" key="2">
    <source>
        <dbReference type="Pfam" id="PF16028"/>
    </source>
</evidence>
<evidence type="ECO:0000313" key="4">
    <source>
        <dbReference type="Proteomes" id="UP000525565"/>
    </source>
</evidence>
<evidence type="ECO:0000256" key="1">
    <source>
        <dbReference type="SAM" id="SignalP"/>
    </source>
</evidence>
<dbReference type="GO" id="GO:0015190">
    <property type="term" value="F:L-leucine transmembrane transporter activity"/>
    <property type="evidence" value="ECO:0007669"/>
    <property type="project" value="TreeGrafter"/>
</dbReference>
<feature type="chain" id="PRO_5029712603" evidence="1">
    <location>
        <begin position="20"/>
        <end position="52"/>
    </location>
</feature>
<dbReference type="Pfam" id="PF16028">
    <property type="entry name" value="SLC3A2_N"/>
    <property type="match status" value="1"/>
</dbReference>
<keyword evidence="4" id="KW-1185">Reference proteome</keyword>
<proteinExistence type="predicted"/>
<feature type="signal peptide" evidence="1">
    <location>
        <begin position="1"/>
        <end position="19"/>
    </location>
</feature>
<sequence length="52" mass="5607">RTALLALFWLGWLAMLAAAAVIVARAPRCQAPLGAAWWKLGVLYRAPPEAFG</sequence>
<dbReference type="PANTHER" id="PTHR46673">
    <property type="entry name" value="4F2 CELL-SURFACE ANTIGEN HEAVY CHAIN"/>
    <property type="match status" value="1"/>
</dbReference>
<organism evidence="3 4">
    <name type="scientific">Asarcornis scutulata</name>
    <dbReference type="NCBI Taxonomy" id="75869"/>
    <lineage>
        <taxon>Eukaryota</taxon>
        <taxon>Metazoa</taxon>
        <taxon>Chordata</taxon>
        <taxon>Craniata</taxon>
        <taxon>Vertebrata</taxon>
        <taxon>Euteleostomi</taxon>
        <taxon>Archelosauria</taxon>
        <taxon>Archosauria</taxon>
        <taxon>Dinosauria</taxon>
        <taxon>Saurischia</taxon>
        <taxon>Theropoda</taxon>
        <taxon>Coelurosauria</taxon>
        <taxon>Aves</taxon>
        <taxon>Neognathae</taxon>
        <taxon>Galloanserae</taxon>
        <taxon>Anseriformes</taxon>
        <taxon>Anatidae</taxon>
        <taxon>Anatinae</taxon>
        <taxon>Asarcornis</taxon>
    </lineage>
</organism>
<dbReference type="GO" id="GO:0015823">
    <property type="term" value="P:phenylalanine transport"/>
    <property type="evidence" value="ECO:0007669"/>
    <property type="project" value="TreeGrafter"/>
</dbReference>
<protein>
    <submittedName>
        <fullName evidence="3">4F2 protein</fullName>
    </submittedName>
</protein>
<dbReference type="GO" id="GO:0016324">
    <property type="term" value="C:apical plasma membrane"/>
    <property type="evidence" value="ECO:0007669"/>
    <property type="project" value="TreeGrafter"/>
</dbReference>
<feature type="domain" description="Solute carrier family 3 member 2 N-terminal" evidence="2">
    <location>
        <begin position="1"/>
        <end position="44"/>
    </location>
</feature>
<dbReference type="GO" id="GO:1903801">
    <property type="term" value="P:L-leucine import across plasma membrane"/>
    <property type="evidence" value="ECO:0007669"/>
    <property type="project" value="TreeGrafter"/>
</dbReference>
<comment type="caution">
    <text evidence="3">The sequence shown here is derived from an EMBL/GenBank/DDBJ whole genome shotgun (WGS) entry which is preliminary data.</text>
</comment>